<evidence type="ECO:0000259" key="5">
    <source>
        <dbReference type="Pfam" id="PF01361"/>
    </source>
</evidence>
<evidence type="ECO:0000256" key="4">
    <source>
        <dbReference type="RuleBase" id="RU362032"/>
    </source>
</evidence>
<dbReference type="Pfam" id="PF01361">
    <property type="entry name" value="Tautomerase"/>
    <property type="match status" value="1"/>
</dbReference>
<organism evidence="6 7">
    <name type="scientific">Desulfosporosinus hippei DSM 8344</name>
    <dbReference type="NCBI Taxonomy" id="1121419"/>
    <lineage>
        <taxon>Bacteria</taxon>
        <taxon>Bacillati</taxon>
        <taxon>Bacillota</taxon>
        <taxon>Clostridia</taxon>
        <taxon>Eubacteriales</taxon>
        <taxon>Desulfitobacteriaceae</taxon>
        <taxon>Desulfosporosinus</taxon>
    </lineage>
</organism>
<dbReference type="PANTHER" id="PTHR35530:SF1">
    <property type="entry name" value="2-HYDROXYMUCONATE TAUTOMERASE"/>
    <property type="match status" value="1"/>
</dbReference>
<reference evidence="7" key="1">
    <citation type="submission" date="2016-10" db="EMBL/GenBank/DDBJ databases">
        <authorList>
            <person name="Varghese N."/>
            <person name="Submissions S."/>
        </authorList>
    </citation>
    <scope>NUCLEOTIDE SEQUENCE [LARGE SCALE GENOMIC DNA]</scope>
    <source>
        <strain evidence="7">DSM 8344</strain>
    </source>
</reference>
<comment type="similarity">
    <text evidence="1 4">Belongs to the 4-oxalocrotonate tautomerase family.</text>
</comment>
<dbReference type="SUPFAM" id="SSF55331">
    <property type="entry name" value="Tautomerase/MIF"/>
    <property type="match status" value="1"/>
</dbReference>
<gene>
    <name evidence="6" type="ORF">SAMN05443529_10798</name>
</gene>
<dbReference type="EC" id="5.3.2.-" evidence="4"/>
<dbReference type="NCBIfam" id="TIGR00013">
    <property type="entry name" value="taut"/>
    <property type="match status" value="1"/>
</dbReference>
<dbReference type="RefSeq" id="WP_034598897.1">
    <property type="nucleotide sequence ID" value="NZ_FNCP01000007.1"/>
</dbReference>
<evidence type="ECO:0000313" key="6">
    <source>
        <dbReference type="EMBL" id="SDG87584.1"/>
    </source>
</evidence>
<dbReference type="Proteomes" id="UP000198656">
    <property type="component" value="Unassembled WGS sequence"/>
</dbReference>
<proteinExistence type="inferred from homology"/>
<dbReference type="STRING" id="1121419.SAMN05443529_10798"/>
<evidence type="ECO:0000256" key="1">
    <source>
        <dbReference type="ARBA" id="ARBA00006723"/>
    </source>
</evidence>
<dbReference type="Gene3D" id="3.30.429.10">
    <property type="entry name" value="Macrophage Migration Inhibitory Factor"/>
    <property type="match status" value="1"/>
</dbReference>
<evidence type="ECO:0000256" key="3">
    <source>
        <dbReference type="PIRSR" id="PIRSR618191-1"/>
    </source>
</evidence>
<name>A0A1G7XTX8_9FIRM</name>
<feature type="active site" description="Proton acceptor; via imino nitrogen" evidence="3">
    <location>
        <position position="2"/>
    </location>
</feature>
<dbReference type="AlphaFoldDB" id="A0A1G7XTX8"/>
<dbReference type="InterPro" id="IPR004370">
    <property type="entry name" value="4-OT-like_dom"/>
</dbReference>
<keyword evidence="2 4" id="KW-0413">Isomerase</keyword>
<sequence>MPFVQIDLLEGRTLDQKRLLVEKVTQAIIESTGAAPENISIIIRDMLKENYAKAGKLASDK</sequence>
<dbReference type="InterPro" id="IPR014347">
    <property type="entry name" value="Tautomerase/MIF_sf"/>
</dbReference>
<accession>A0A1G7XTX8</accession>
<dbReference type="PANTHER" id="PTHR35530">
    <property type="entry name" value="TAUTOMERASE-RELATED"/>
    <property type="match status" value="1"/>
</dbReference>
<feature type="domain" description="4-oxalocrotonate tautomerase-like" evidence="5">
    <location>
        <begin position="2"/>
        <end position="60"/>
    </location>
</feature>
<dbReference type="NCBIfam" id="NF002571">
    <property type="entry name" value="PRK02220.1"/>
    <property type="match status" value="1"/>
</dbReference>
<dbReference type="GO" id="GO:0016853">
    <property type="term" value="F:isomerase activity"/>
    <property type="evidence" value="ECO:0007669"/>
    <property type="project" value="UniProtKB-UniRule"/>
</dbReference>
<evidence type="ECO:0000313" key="7">
    <source>
        <dbReference type="Proteomes" id="UP000198656"/>
    </source>
</evidence>
<dbReference type="EMBL" id="FNCP01000007">
    <property type="protein sequence ID" value="SDG87584.1"/>
    <property type="molecule type" value="Genomic_DNA"/>
</dbReference>
<dbReference type="OrthoDB" id="5405937at2"/>
<keyword evidence="7" id="KW-1185">Reference proteome</keyword>
<dbReference type="InterPro" id="IPR018191">
    <property type="entry name" value="4-OT"/>
</dbReference>
<evidence type="ECO:0000256" key="2">
    <source>
        <dbReference type="ARBA" id="ARBA00023235"/>
    </source>
</evidence>
<protein>
    <recommendedName>
        <fullName evidence="4">Tautomerase</fullName>
        <ecNumber evidence="4">5.3.2.-</ecNumber>
    </recommendedName>
</protein>